<dbReference type="FunFam" id="3.40.50.10420:FF:000007">
    <property type="entry name" value="5-formyltetrahydrofolate cyclo-ligase"/>
    <property type="match status" value="1"/>
</dbReference>
<dbReference type="NCBIfam" id="TIGR02727">
    <property type="entry name" value="MTHFS_bact"/>
    <property type="match status" value="1"/>
</dbReference>
<dbReference type="GO" id="GO:0005739">
    <property type="term" value="C:mitochondrion"/>
    <property type="evidence" value="ECO:0007669"/>
    <property type="project" value="TreeGrafter"/>
</dbReference>
<feature type="binding site" evidence="6">
    <location>
        <begin position="12"/>
        <end position="16"/>
    </location>
    <ligand>
        <name>ATP</name>
        <dbReference type="ChEBI" id="CHEBI:30616"/>
    </ligand>
</feature>
<feature type="binding site" evidence="6">
    <location>
        <position position="58"/>
    </location>
    <ligand>
        <name>substrate</name>
    </ligand>
</feature>
<dbReference type="GO" id="GO:0035999">
    <property type="term" value="P:tetrahydrofolate interconversion"/>
    <property type="evidence" value="ECO:0007669"/>
    <property type="project" value="TreeGrafter"/>
</dbReference>
<dbReference type="GO" id="GO:0030272">
    <property type="term" value="F:5-formyltetrahydrofolate cyclo-ligase activity"/>
    <property type="evidence" value="ECO:0007669"/>
    <property type="project" value="UniProtKB-EC"/>
</dbReference>
<comment type="catalytic activity">
    <reaction evidence="4 7">
        <text>(6S)-5-formyl-5,6,7,8-tetrahydrofolate + ATP = (6R)-5,10-methenyltetrahydrofolate + ADP + phosphate</text>
        <dbReference type="Rhea" id="RHEA:10488"/>
        <dbReference type="ChEBI" id="CHEBI:30616"/>
        <dbReference type="ChEBI" id="CHEBI:43474"/>
        <dbReference type="ChEBI" id="CHEBI:57455"/>
        <dbReference type="ChEBI" id="CHEBI:57457"/>
        <dbReference type="ChEBI" id="CHEBI:456216"/>
        <dbReference type="EC" id="6.3.3.2"/>
    </reaction>
</comment>
<feature type="binding site" evidence="6">
    <location>
        <position position="63"/>
    </location>
    <ligand>
        <name>substrate</name>
    </ligand>
</feature>
<keyword evidence="3 6" id="KW-0067">ATP-binding</keyword>
<proteinExistence type="inferred from homology"/>
<keyword evidence="9" id="KW-1185">Reference proteome</keyword>
<protein>
    <recommendedName>
        <fullName evidence="5 7">5-formyltetrahydrofolate cyclo-ligase</fullName>
        <ecNumber evidence="5 7">6.3.3.2</ecNumber>
    </recommendedName>
</protein>
<organism evidence="8 9">
    <name type="scientific">Dimargaris cristalligena</name>
    <dbReference type="NCBI Taxonomy" id="215637"/>
    <lineage>
        <taxon>Eukaryota</taxon>
        <taxon>Fungi</taxon>
        <taxon>Fungi incertae sedis</taxon>
        <taxon>Zoopagomycota</taxon>
        <taxon>Kickxellomycotina</taxon>
        <taxon>Dimargaritomycetes</taxon>
        <taxon>Dimargaritales</taxon>
        <taxon>Dimargaritaceae</taxon>
        <taxon>Dimargaris</taxon>
    </lineage>
</organism>
<evidence type="ECO:0000256" key="5">
    <source>
        <dbReference type="ARBA" id="ARBA00038966"/>
    </source>
</evidence>
<evidence type="ECO:0000256" key="7">
    <source>
        <dbReference type="RuleBase" id="RU361279"/>
    </source>
</evidence>
<dbReference type="Pfam" id="PF01812">
    <property type="entry name" value="5-FTHF_cyc-lig"/>
    <property type="match status" value="1"/>
</dbReference>
<evidence type="ECO:0000313" key="9">
    <source>
        <dbReference type="Proteomes" id="UP000268162"/>
    </source>
</evidence>
<dbReference type="PIRSF" id="PIRSF006806">
    <property type="entry name" value="FTHF_cligase"/>
    <property type="match status" value="1"/>
</dbReference>
<evidence type="ECO:0000256" key="1">
    <source>
        <dbReference type="ARBA" id="ARBA00010638"/>
    </source>
</evidence>
<keyword evidence="7" id="KW-0479">Metal-binding</keyword>
<keyword evidence="8" id="KW-0436">Ligase</keyword>
<dbReference type="GO" id="GO:0005524">
    <property type="term" value="F:ATP binding"/>
    <property type="evidence" value="ECO:0007669"/>
    <property type="project" value="UniProtKB-KW"/>
</dbReference>
<dbReference type="AlphaFoldDB" id="A0A4Q0A078"/>
<dbReference type="Proteomes" id="UP000268162">
    <property type="component" value="Unassembled WGS sequence"/>
</dbReference>
<feature type="binding site" evidence="6">
    <location>
        <begin position="145"/>
        <end position="153"/>
    </location>
    <ligand>
        <name>ATP</name>
        <dbReference type="ChEBI" id="CHEBI:30616"/>
    </ligand>
</feature>
<evidence type="ECO:0000256" key="4">
    <source>
        <dbReference type="ARBA" id="ARBA00036539"/>
    </source>
</evidence>
<dbReference type="Gene3D" id="3.40.50.10420">
    <property type="entry name" value="NagB/RpiA/CoA transferase-like"/>
    <property type="match status" value="1"/>
</dbReference>
<name>A0A4Q0A078_9FUNG</name>
<evidence type="ECO:0000256" key="2">
    <source>
        <dbReference type="ARBA" id="ARBA00022741"/>
    </source>
</evidence>
<reference evidence="9" key="1">
    <citation type="journal article" date="2018" name="Nat. Microbiol.">
        <title>Leveraging single-cell genomics to expand the fungal tree of life.</title>
        <authorList>
            <person name="Ahrendt S.R."/>
            <person name="Quandt C.A."/>
            <person name="Ciobanu D."/>
            <person name="Clum A."/>
            <person name="Salamov A."/>
            <person name="Andreopoulos B."/>
            <person name="Cheng J.F."/>
            <person name="Woyke T."/>
            <person name="Pelin A."/>
            <person name="Henrissat B."/>
            <person name="Reynolds N.K."/>
            <person name="Benny G.L."/>
            <person name="Smith M.E."/>
            <person name="James T.Y."/>
            <person name="Grigoriev I.V."/>
        </authorList>
    </citation>
    <scope>NUCLEOTIDE SEQUENCE [LARGE SCALE GENOMIC DNA]</scope>
    <source>
        <strain evidence="9">RSA 468</strain>
    </source>
</reference>
<dbReference type="OrthoDB" id="2015992at2759"/>
<dbReference type="STRING" id="215637.A0A4Q0A078"/>
<keyword evidence="2 6" id="KW-0547">Nucleotide-binding</keyword>
<gene>
    <name evidence="8" type="ORF">BJ085DRAFT_36444</name>
</gene>
<dbReference type="PANTHER" id="PTHR23407:SF1">
    <property type="entry name" value="5-FORMYLTETRAHYDROFOLATE CYCLO-LIGASE"/>
    <property type="match status" value="1"/>
</dbReference>
<accession>A0A4Q0A078</accession>
<dbReference type="SUPFAM" id="SSF100950">
    <property type="entry name" value="NagB/RpiA/CoA transferase-like"/>
    <property type="match status" value="1"/>
</dbReference>
<dbReference type="GO" id="GO:0046872">
    <property type="term" value="F:metal ion binding"/>
    <property type="evidence" value="ECO:0007669"/>
    <property type="project" value="UniProtKB-KW"/>
</dbReference>
<dbReference type="InterPro" id="IPR002698">
    <property type="entry name" value="FTHF_cligase"/>
</dbReference>
<evidence type="ECO:0000313" key="8">
    <source>
        <dbReference type="EMBL" id="RKP38500.1"/>
    </source>
</evidence>
<keyword evidence="7" id="KW-0460">Magnesium</keyword>
<evidence type="ECO:0000256" key="3">
    <source>
        <dbReference type="ARBA" id="ARBA00022840"/>
    </source>
</evidence>
<dbReference type="EMBL" id="ML002361">
    <property type="protein sequence ID" value="RKP38500.1"/>
    <property type="molecule type" value="Genomic_DNA"/>
</dbReference>
<dbReference type="EC" id="6.3.3.2" evidence="5 7"/>
<dbReference type="InterPro" id="IPR037171">
    <property type="entry name" value="NagB/RpiA_transferase-like"/>
</dbReference>
<dbReference type="InterPro" id="IPR024185">
    <property type="entry name" value="FTHF_cligase-like_sf"/>
</dbReference>
<dbReference type="GO" id="GO:0009396">
    <property type="term" value="P:folic acid-containing compound biosynthetic process"/>
    <property type="evidence" value="ECO:0007669"/>
    <property type="project" value="TreeGrafter"/>
</dbReference>
<sequence>MSTPAASLSAAKKQLRQELRKKLATIGPSAIEAQSVVVTRQVLALPQYSQARRVCVYLHMSKEVTTNGIVEAIFRDDKQCFVPRCTPSTMDMVRIRNMEDFLRLPKNNWGIPEPPLSENRTDVFDLGGPDLIIMPGLAFDQKKTRLGHGKGYYDKYLKKCREFAAQRNQPPPALVALALQEQILDEDLPHNELDEKPDVLVTPDHVW</sequence>
<comment type="similarity">
    <text evidence="1 7">Belongs to the 5-formyltetrahydrofolate cyclo-ligase family.</text>
</comment>
<evidence type="ECO:0000256" key="6">
    <source>
        <dbReference type="PIRSR" id="PIRSR006806-1"/>
    </source>
</evidence>
<dbReference type="PANTHER" id="PTHR23407">
    <property type="entry name" value="ATPASE INHIBITOR/5-FORMYLTETRAHYDROFOLATE CYCLO-LIGASE"/>
    <property type="match status" value="1"/>
</dbReference>
<comment type="cofactor">
    <cofactor evidence="7">
        <name>Mg(2+)</name>
        <dbReference type="ChEBI" id="CHEBI:18420"/>
    </cofactor>
</comment>